<dbReference type="OrthoDB" id="7464126at2759"/>
<keyword evidence="2" id="KW-0040">ANK repeat</keyword>
<dbReference type="SUPFAM" id="SSF64268">
    <property type="entry name" value="PX domain"/>
    <property type="match status" value="1"/>
</dbReference>
<dbReference type="InterPro" id="IPR003123">
    <property type="entry name" value="VPS9"/>
</dbReference>
<dbReference type="GO" id="GO:0045022">
    <property type="term" value="P:early endosome to late endosome transport"/>
    <property type="evidence" value="ECO:0007669"/>
    <property type="project" value="TreeGrafter"/>
</dbReference>
<dbReference type="InterPro" id="IPR036871">
    <property type="entry name" value="PX_dom_sf"/>
</dbReference>
<dbReference type="AlphaFoldDB" id="A0A507BXB3"/>
<dbReference type="Pfam" id="PF13857">
    <property type="entry name" value="Ank_5"/>
    <property type="match status" value="1"/>
</dbReference>
<feature type="compositionally biased region" description="Polar residues" evidence="3">
    <location>
        <begin position="1144"/>
        <end position="1156"/>
    </location>
</feature>
<dbReference type="InterPro" id="IPR051248">
    <property type="entry name" value="UPF0507/Ank_repeat_27"/>
</dbReference>
<evidence type="ECO:0000256" key="3">
    <source>
        <dbReference type="SAM" id="MobiDB-lite"/>
    </source>
</evidence>
<gene>
    <name evidence="5" type="ORF">SmJEL517_g05002</name>
</gene>
<dbReference type="GO" id="GO:0005886">
    <property type="term" value="C:plasma membrane"/>
    <property type="evidence" value="ECO:0007669"/>
    <property type="project" value="TreeGrafter"/>
</dbReference>
<comment type="caution">
    <text evidence="5">The sequence shown here is derived from an EMBL/GenBank/DDBJ whole genome shotgun (WGS) entry which is preliminary data.</text>
</comment>
<dbReference type="Gene3D" id="1.25.40.20">
    <property type="entry name" value="Ankyrin repeat-containing domain"/>
    <property type="match status" value="2"/>
</dbReference>
<dbReference type="Gene3D" id="1.20.1050.80">
    <property type="entry name" value="VPS9 domain"/>
    <property type="match status" value="1"/>
</dbReference>
<evidence type="ECO:0000256" key="2">
    <source>
        <dbReference type="PROSITE-ProRule" id="PRU00023"/>
    </source>
</evidence>
<dbReference type="GO" id="GO:0005770">
    <property type="term" value="C:late endosome"/>
    <property type="evidence" value="ECO:0007669"/>
    <property type="project" value="TreeGrafter"/>
</dbReference>
<dbReference type="Pfam" id="PF02204">
    <property type="entry name" value="VPS9"/>
    <property type="match status" value="1"/>
</dbReference>
<dbReference type="InterPro" id="IPR001683">
    <property type="entry name" value="PX_dom"/>
</dbReference>
<evidence type="ECO:0000256" key="1">
    <source>
        <dbReference type="ARBA" id="ARBA00007428"/>
    </source>
</evidence>
<keyword evidence="6" id="KW-1185">Reference proteome</keyword>
<proteinExistence type="inferred from homology"/>
<dbReference type="GO" id="GO:0030133">
    <property type="term" value="C:transport vesicle"/>
    <property type="evidence" value="ECO:0007669"/>
    <property type="project" value="TreeGrafter"/>
</dbReference>
<dbReference type="Proteomes" id="UP000319731">
    <property type="component" value="Unassembled WGS sequence"/>
</dbReference>
<dbReference type="GeneID" id="42006227"/>
<dbReference type="STRING" id="1806994.A0A507BXB3"/>
<accession>A0A507BXB3</accession>
<evidence type="ECO:0000313" key="6">
    <source>
        <dbReference type="Proteomes" id="UP000319731"/>
    </source>
</evidence>
<dbReference type="PROSITE" id="PS50297">
    <property type="entry name" value="ANK_REP_REGION"/>
    <property type="match status" value="2"/>
</dbReference>
<dbReference type="InterPro" id="IPR002110">
    <property type="entry name" value="Ankyrin_rpt"/>
</dbReference>
<dbReference type="PANTHER" id="PTHR24170">
    <property type="entry name" value="ANKYRIN REPEAT DOMAIN-CONTAINING PROTEIN 27"/>
    <property type="match status" value="1"/>
</dbReference>
<dbReference type="PROSITE" id="PS51205">
    <property type="entry name" value="VPS9"/>
    <property type="match status" value="1"/>
</dbReference>
<evidence type="ECO:0000313" key="5">
    <source>
        <dbReference type="EMBL" id="TPX31731.1"/>
    </source>
</evidence>
<dbReference type="SMART" id="SM00167">
    <property type="entry name" value="VPS9"/>
    <property type="match status" value="1"/>
</dbReference>
<dbReference type="GO" id="GO:0000149">
    <property type="term" value="F:SNARE binding"/>
    <property type="evidence" value="ECO:0007669"/>
    <property type="project" value="TreeGrafter"/>
</dbReference>
<evidence type="ECO:0000259" key="4">
    <source>
        <dbReference type="PROSITE" id="PS51205"/>
    </source>
</evidence>
<feature type="repeat" description="ANK" evidence="2">
    <location>
        <begin position="494"/>
        <end position="526"/>
    </location>
</feature>
<dbReference type="Gene3D" id="3.30.1520.10">
    <property type="entry name" value="Phox-like domain"/>
    <property type="match status" value="1"/>
</dbReference>
<feature type="repeat" description="ANK" evidence="2">
    <location>
        <begin position="659"/>
        <end position="691"/>
    </location>
</feature>
<dbReference type="RefSeq" id="XP_031023090.1">
    <property type="nucleotide sequence ID" value="XM_031170930.1"/>
</dbReference>
<organism evidence="5 6">
    <name type="scientific">Synchytrium microbalum</name>
    <dbReference type="NCBI Taxonomy" id="1806994"/>
    <lineage>
        <taxon>Eukaryota</taxon>
        <taxon>Fungi</taxon>
        <taxon>Fungi incertae sedis</taxon>
        <taxon>Chytridiomycota</taxon>
        <taxon>Chytridiomycota incertae sedis</taxon>
        <taxon>Chytridiomycetes</taxon>
        <taxon>Synchytriales</taxon>
        <taxon>Synchytriaceae</taxon>
        <taxon>Synchytrium</taxon>
    </lineage>
</organism>
<dbReference type="SMART" id="SM00248">
    <property type="entry name" value="ANK"/>
    <property type="match status" value="7"/>
</dbReference>
<dbReference type="SUPFAM" id="SSF109993">
    <property type="entry name" value="VPS9 domain"/>
    <property type="match status" value="1"/>
</dbReference>
<dbReference type="InterPro" id="IPR027267">
    <property type="entry name" value="AH/BAR_dom_sf"/>
</dbReference>
<dbReference type="Gene3D" id="1.20.1270.60">
    <property type="entry name" value="Arfaptin homology (AH) domain/BAR domain"/>
    <property type="match status" value="1"/>
</dbReference>
<dbReference type="PANTHER" id="PTHR24170:SF1">
    <property type="entry name" value="DOMAIN PROTEIN, PUTATIVE (AFU_ORTHOLOGUE AFUA_1G09870)-RELATED"/>
    <property type="match status" value="1"/>
</dbReference>
<sequence>MADPLEVIIQNNLLFNAICKKFPHYISNIHVNDWTLCLPATSIQANSISEEFVATHVLRPTYNEDEYTTVNNKQVYLQDGTIRTGQGFPVERISHVLADILYRDDIVKPINVYLVDVPFIKPDVEEIDYHLAESAATLPILLREIRSDVELNEIDGAIAQFNDQVITLTELDALLAEIKKLLGFCFERIACLHERIEPLLHRLNLSVDTLYQVTETYVMENTYEVCYFILQRAHRNEDADMADALSRIQHLDINQMGLRFNYGKNVVAAVTEFKSISLLRTPFEKIKKLMRSIYALTGSDPTMTSDQLIPLMIFMLIRSNQVNLLSTLYYMKTFIFEHDIISGELGYGLSTLEAVISYITNNKDSLADLSIKNLAFWGAVISGDVEEVGRMLDLAGYSIVSQQSLQSPPSPSKSSFPFQEDTLMWVSVVNSRDFDGNNALLLAAQNRQLPVVSTLCQSYVAWRTYLEDAAINLNVRRISSEYQHPGNPDTYNYTLNTSLHLAVILNDFAQVDLLLAQDASIDKSNENGETPLIIACRLQNIEMIDKLIQAGADVNAATSNGTTCLHLANLEMVRLLLYLPHINPNIKNLEGLTPLLYHCQHGRQPIVSVLVKNPKVDINSKDLGHRTTLHLCCFRGYSVLVEQILSRGEEVLVDETSLKGNTGLHAAADAEHIEIVLMLLQFGADPTVRNLQGKTAADLAKNEDIRELLDDYSLFRSGEHKQQERVASVARAIPLLHDKIVLVVKSGLYPDISSITTVHRELQDFALLRQQLLVERPEACLPELKDLVNHPAFGVGVKPGEGLSQRQLRRLVRRLHRFLNFLLQHPVFRHSELVWEFCVVTDIEVDMILSRTKLKVEHEQEQVADTVSPVIRDLENDTIWRNADTTLSMLNIDVKQTGLAAKRLGKARKDMSNQIRTLRWHVGRPSSLILESSIKSSMVDLMRKVTDVMGKQSLEDVWDIGEPIYESHHDFGLNVLKKHEDRVHTYTDAAAKVAAHVTTISRLEAVPKALGSMIPSIFTGFSDDGRAKRLSEMYFQLESLQQAADKTASLLNHGDSQLIQELSFFHKKRADDIIRNLQNYASRQLAGERTVKDAVTDAIRSLDGYSATKAQQASRVSIVGANTDDLIIRQEEPSERIEEMEESFNGSGANTPFTDE</sequence>
<feature type="region of interest" description="Disordered" evidence="3">
    <location>
        <begin position="1132"/>
        <end position="1156"/>
    </location>
</feature>
<comment type="similarity">
    <text evidence="1">Belongs to the UPF0507 family.</text>
</comment>
<dbReference type="PROSITE" id="PS50088">
    <property type="entry name" value="ANK_REPEAT"/>
    <property type="match status" value="3"/>
</dbReference>
<dbReference type="InterPro" id="IPR036770">
    <property type="entry name" value="Ankyrin_rpt-contain_sf"/>
</dbReference>
<reference evidence="5 6" key="1">
    <citation type="journal article" date="2019" name="Sci. Rep.">
        <title>Comparative genomics of chytrid fungi reveal insights into the obligate biotrophic and pathogenic lifestyle of Synchytrium endobioticum.</title>
        <authorList>
            <person name="van de Vossenberg B.T.L.H."/>
            <person name="Warris S."/>
            <person name="Nguyen H.D.T."/>
            <person name="van Gent-Pelzer M.P.E."/>
            <person name="Joly D.L."/>
            <person name="van de Geest H.C."/>
            <person name="Bonants P.J.M."/>
            <person name="Smith D.S."/>
            <person name="Levesque C.A."/>
            <person name="van der Lee T.A.J."/>
        </authorList>
    </citation>
    <scope>NUCLEOTIDE SEQUENCE [LARGE SCALE GENOMIC DNA]</scope>
    <source>
        <strain evidence="5 6">JEL517</strain>
    </source>
</reference>
<dbReference type="Pfam" id="PF12796">
    <property type="entry name" value="Ank_2"/>
    <property type="match status" value="1"/>
</dbReference>
<dbReference type="GO" id="GO:0097422">
    <property type="term" value="C:tubular endosome"/>
    <property type="evidence" value="ECO:0007669"/>
    <property type="project" value="TreeGrafter"/>
</dbReference>
<dbReference type="GO" id="GO:0035091">
    <property type="term" value="F:phosphatidylinositol binding"/>
    <property type="evidence" value="ECO:0007669"/>
    <property type="project" value="InterPro"/>
</dbReference>
<dbReference type="GO" id="GO:0005769">
    <property type="term" value="C:early endosome"/>
    <property type="evidence" value="ECO:0007669"/>
    <property type="project" value="TreeGrafter"/>
</dbReference>
<name>A0A507BXB3_9FUNG</name>
<feature type="repeat" description="ANK" evidence="2">
    <location>
        <begin position="527"/>
        <end position="559"/>
    </location>
</feature>
<dbReference type="InterPro" id="IPR037191">
    <property type="entry name" value="VPS9_dom_sf"/>
</dbReference>
<dbReference type="SUPFAM" id="SSF48403">
    <property type="entry name" value="Ankyrin repeat"/>
    <property type="match status" value="1"/>
</dbReference>
<dbReference type="EMBL" id="QEAO01000040">
    <property type="protein sequence ID" value="TPX31731.1"/>
    <property type="molecule type" value="Genomic_DNA"/>
</dbReference>
<feature type="domain" description="VPS9" evidence="4">
    <location>
        <begin position="235"/>
        <end position="368"/>
    </location>
</feature>
<dbReference type="Pfam" id="PF00787">
    <property type="entry name" value="PX"/>
    <property type="match status" value="1"/>
</dbReference>
<dbReference type="GO" id="GO:0005085">
    <property type="term" value="F:guanyl-nucleotide exchange factor activity"/>
    <property type="evidence" value="ECO:0007669"/>
    <property type="project" value="TreeGrafter"/>
</dbReference>
<protein>
    <recommendedName>
        <fullName evidence="4">VPS9 domain-containing protein</fullName>
    </recommendedName>
</protein>